<dbReference type="EMBL" id="GBXM01079750">
    <property type="protein sequence ID" value="JAH28827.1"/>
    <property type="molecule type" value="Transcribed_RNA"/>
</dbReference>
<proteinExistence type="predicted"/>
<reference evidence="1" key="1">
    <citation type="submission" date="2014-11" db="EMBL/GenBank/DDBJ databases">
        <authorList>
            <person name="Amaro Gonzalez C."/>
        </authorList>
    </citation>
    <scope>NUCLEOTIDE SEQUENCE</scope>
</reference>
<organism evidence="1">
    <name type="scientific">Anguilla anguilla</name>
    <name type="common">European freshwater eel</name>
    <name type="synonym">Muraena anguilla</name>
    <dbReference type="NCBI Taxonomy" id="7936"/>
    <lineage>
        <taxon>Eukaryota</taxon>
        <taxon>Metazoa</taxon>
        <taxon>Chordata</taxon>
        <taxon>Craniata</taxon>
        <taxon>Vertebrata</taxon>
        <taxon>Euteleostomi</taxon>
        <taxon>Actinopterygii</taxon>
        <taxon>Neopterygii</taxon>
        <taxon>Teleostei</taxon>
        <taxon>Anguilliformes</taxon>
        <taxon>Anguillidae</taxon>
        <taxon>Anguilla</taxon>
    </lineage>
</organism>
<protein>
    <submittedName>
        <fullName evidence="1">Uncharacterized protein</fullName>
    </submittedName>
</protein>
<evidence type="ECO:0000313" key="1">
    <source>
        <dbReference type="EMBL" id="JAH28827.1"/>
    </source>
</evidence>
<accession>A0A0E9RJ68</accession>
<sequence>MGNKEDCVNAKLFVSQIWGKGFKWCPTFVREKDVPGNQ</sequence>
<name>A0A0E9RJ68_ANGAN</name>
<dbReference type="AlphaFoldDB" id="A0A0E9RJ68"/>
<reference evidence="1" key="2">
    <citation type="journal article" date="2015" name="Fish Shellfish Immunol.">
        <title>Early steps in the European eel (Anguilla anguilla)-Vibrio vulnificus interaction in the gills: Role of the RtxA13 toxin.</title>
        <authorList>
            <person name="Callol A."/>
            <person name="Pajuelo D."/>
            <person name="Ebbesson L."/>
            <person name="Teles M."/>
            <person name="MacKenzie S."/>
            <person name="Amaro C."/>
        </authorList>
    </citation>
    <scope>NUCLEOTIDE SEQUENCE</scope>
</reference>